<feature type="domain" description="Glycosyl transferase CAP10" evidence="10">
    <location>
        <begin position="141"/>
        <end position="394"/>
    </location>
</feature>
<feature type="chain" id="PRO_5035268625" description="Glycosyl transferase CAP10 domain-containing protein" evidence="9">
    <location>
        <begin position="26"/>
        <end position="407"/>
    </location>
</feature>
<keyword evidence="9" id="KW-0732">Signal</keyword>
<dbReference type="GO" id="GO:0045747">
    <property type="term" value="P:positive regulation of Notch signaling pathway"/>
    <property type="evidence" value="ECO:0007669"/>
    <property type="project" value="TreeGrafter"/>
</dbReference>
<evidence type="ECO:0000256" key="8">
    <source>
        <dbReference type="SAM" id="MobiDB-lite"/>
    </source>
</evidence>
<accession>A0A8J5V5W2</accession>
<dbReference type="GO" id="GO:0006493">
    <property type="term" value="P:protein O-linked glycosylation"/>
    <property type="evidence" value="ECO:0007669"/>
    <property type="project" value="TreeGrafter"/>
</dbReference>
<evidence type="ECO:0000256" key="4">
    <source>
        <dbReference type="ARBA" id="ARBA00022676"/>
    </source>
</evidence>
<dbReference type="PANTHER" id="PTHR12203">
    <property type="entry name" value="KDEL LYS-ASP-GLU-LEU CONTAINING - RELATED"/>
    <property type="match status" value="1"/>
</dbReference>
<reference evidence="11" key="1">
    <citation type="submission" date="2020-03" db="EMBL/GenBank/DDBJ databases">
        <authorList>
            <person name="Chebbi M.A."/>
            <person name="Drezen J.M."/>
        </authorList>
    </citation>
    <scope>NUCLEOTIDE SEQUENCE</scope>
    <source>
        <tissue evidence="11">Whole body</tissue>
    </source>
</reference>
<protein>
    <recommendedName>
        <fullName evidence="10">Glycosyl transferase CAP10 domain-containing protein</fullName>
    </recommendedName>
</protein>
<dbReference type="InterPro" id="IPR006598">
    <property type="entry name" value="CAP10"/>
</dbReference>
<keyword evidence="7" id="KW-0175">Coiled coil</keyword>
<comment type="function">
    <text evidence="6">Protein O-glucosyltransferase. Catalyzes the reaction that attaches glucose through an O-glycosidic linkage to a conserved serine residue found in the consensus sequence C-X-S-X-[PA]-C in epidermal growth factor-like repeats. Regulates Notch signaling by glucosylating Notch in the ER, glucosylation is required for the correct folding and cleavage of Notch.</text>
</comment>
<dbReference type="GO" id="GO:0005788">
    <property type="term" value="C:endoplasmic reticulum lumen"/>
    <property type="evidence" value="ECO:0007669"/>
    <property type="project" value="UniProtKB-SubCell"/>
</dbReference>
<name>A0A8J5V5W2_9HYME</name>
<keyword evidence="4" id="KW-0328">Glycosyltransferase</keyword>
<dbReference type="PANTHER" id="PTHR12203:SF35">
    <property type="entry name" value="PROTEIN O-GLUCOSYLTRANSFERASE 1"/>
    <property type="match status" value="1"/>
</dbReference>
<evidence type="ECO:0000259" key="10">
    <source>
        <dbReference type="SMART" id="SM00672"/>
    </source>
</evidence>
<gene>
    <name evidence="11" type="ORF">G9C98_007895</name>
</gene>
<dbReference type="InterPro" id="IPR051091">
    <property type="entry name" value="O-Glucosyltr/Glycosyltrsf_90"/>
</dbReference>
<dbReference type="AlphaFoldDB" id="A0A8J5V5W2"/>
<organism evidence="11 12">
    <name type="scientific">Cotesia typhae</name>
    <dbReference type="NCBI Taxonomy" id="2053667"/>
    <lineage>
        <taxon>Eukaryota</taxon>
        <taxon>Metazoa</taxon>
        <taxon>Ecdysozoa</taxon>
        <taxon>Arthropoda</taxon>
        <taxon>Hexapoda</taxon>
        <taxon>Insecta</taxon>
        <taxon>Pterygota</taxon>
        <taxon>Neoptera</taxon>
        <taxon>Endopterygota</taxon>
        <taxon>Hymenoptera</taxon>
        <taxon>Apocrita</taxon>
        <taxon>Ichneumonoidea</taxon>
        <taxon>Braconidae</taxon>
        <taxon>Microgastrinae</taxon>
        <taxon>Cotesia</taxon>
    </lineage>
</organism>
<evidence type="ECO:0000256" key="1">
    <source>
        <dbReference type="ARBA" id="ARBA00004319"/>
    </source>
</evidence>
<comment type="pathway">
    <text evidence="2">Protein modification; protein glycosylation.</text>
</comment>
<dbReference type="EMBL" id="JAAOIC020000067">
    <property type="protein sequence ID" value="KAG8034819.1"/>
    <property type="molecule type" value="Genomic_DNA"/>
</dbReference>
<dbReference type="GO" id="GO:0035252">
    <property type="term" value="F:UDP-xylosyltransferase activity"/>
    <property type="evidence" value="ECO:0007669"/>
    <property type="project" value="TreeGrafter"/>
</dbReference>
<evidence type="ECO:0000256" key="5">
    <source>
        <dbReference type="ARBA" id="ARBA00022679"/>
    </source>
</evidence>
<evidence type="ECO:0000313" key="11">
    <source>
        <dbReference type="EMBL" id="KAG8034819.1"/>
    </source>
</evidence>
<evidence type="ECO:0000313" key="12">
    <source>
        <dbReference type="Proteomes" id="UP000729913"/>
    </source>
</evidence>
<comment type="similarity">
    <text evidence="3">Belongs to the glycosyltransferase 90 family.</text>
</comment>
<evidence type="ECO:0000256" key="3">
    <source>
        <dbReference type="ARBA" id="ARBA00010118"/>
    </source>
</evidence>
<reference evidence="11" key="2">
    <citation type="submission" date="2021-04" db="EMBL/GenBank/DDBJ databases">
        <title>Genome-wide patterns of bracovirus chromosomal integration into multiple host tissues during parasitism.</title>
        <authorList>
            <person name="Chebbi M.A.C."/>
        </authorList>
    </citation>
    <scope>NUCLEOTIDE SEQUENCE</scope>
    <source>
        <tissue evidence="11">Whole body</tissue>
    </source>
</reference>
<feature type="coiled-coil region" evidence="7">
    <location>
        <begin position="46"/>
        <end position="73"/>
    </location>
</feature>
<dbReference type="SMART" id="SM00672">
    <property type="entry name" value="CAP10"/>
    <property type="match status" value="1"/>
</dbReference>
<comment type="subcellular location">
    <subcellularLocation>
        <location evidence="1">Endoplasmic reticulum lumen</location>
    </subcellularLocation>
</comment>
<dbReference type="Pfam" id="PF05686">
    <property type="entry name" value="Glyco_transf_90"/>
    <property type="match status" value="1"/>
</dbReference>
<feature type="signal peptide" evidence="9">
    <location>
        <begin position="1"/>
        <end position="25"/>
    </location>
</feature>
<proteinExistence type="inferred from homology"/>
<keyword evidence="5" id="KW-0808">Transferase</keyword>
<keyword evidence="12" id="KW-1185">Reference proteome</keyword>
<dbReference type="GO" id="GO:0035251">
    <property type="term" value="F:UDP-glucosyltransferase activity"/>
    <property type="evidence" value="ECO:0007669"/>
    <property type="project" value="TreeGrafter"/>
</dbReference>
<evidence type="ECO:0000256" key="9">
    <source>
        <dbReference type="SAM" id="SignalP"/>
    </source>
</evidence>
<evidence type="ECO:0000256" key="6">
    <source>
        <dbReference type="ARBA" id="ARBA00045690"/>
    </source>
</evidence>
<comment type="caution">
    <text evidence="11">The sequence shown here is derived from an EMBL/GenBank/DDBJ whole genome shotgun (WGS) entry which is preliminary data.</text>
</comment>
<evidence type="ECO:0000256" key="7">
    <source>
        <dbReference type="SAM" id="Coils"/>
    </source>
</evidence>
<dbReference type="Proteomes" id="UP000729913">
    <property type="component" value="Unassembled WGS sequence"/>
</dbReference>
<feature type="compositionally biased region" description="Basic and acidic residues" evidence="8">
    <location>
        <begin position="211"/>
        <end position="224"/>
    </location>
</feature>
<sequence length="407" mass="47874">MAVNMDIFKLPIIILLFTTNTFVITEEEFCSIEKPSCSDGKQLEELSDLDNNYKDYYDLIARAEDDYKECEAKKCGCFTDVISEDLEPFKSEGISKKLIDYSLSRGTIYQIINGELFRSKECMFPSRCAGIEHFINKIIANVTDTEFLINIRDYPQSSRHFGTALPIFSFSKTPEYYDITYPAWSFWEGGPAISLYPRGLGRWDQHRKSLDKASQENPWDEKKSQAFFRGSRTSSERDNLILLSREQPELVDAQYTKNQAWKSDEDTLHRPPAPEVSLENHCKYKYLFNYRGVAASFRHKHLFLCNSLVFHVGDEWTEFYYSAMKPWIHYIPVSSDASKQELERLIKFAQDNDEISRKIAQRGRNFIWKKLRMSTIDCYWKKLLQKYTKLLTYKPTKRENMQPINRR</sequence>
<dbReference type="OrthoDB" id="202415at2759"/>
<evidence type="ECO:0000256" key="2">
    <source>
        <dbReference type="ARBA" id="ARBA00004922"/>
    </source>
</evidence>
<feature type="region of interest" description="Disordered" evidence="8">
    <location>
        <begin position="211"/>
        <end position="232"/>
    </location>
</feature>